<feature type="domain" description="Nudix hydrolase" evidence="3">
    <location>
        <begin position="49"/>
        <end position="173"/>
    </location>
</feature>
<dbReference type="Proteomes" id="UP000694300">
    <property type="component" value="Unassembled WGS sequence"/>
</dbReference>
<dbReference type="CDD" id="cd02883">
    <property type="entry name" value="NUDIX_Hydrolase"/>
    <property type="match status" value="1"/>
</dbReference>
<dbReference type="PROSITE" id="PS51462">
    <property type="entry name" value="NUDIX"/>
    <property type="match status" value="1"/>
</dbReference>
<name>A0ABS6U488_9PSEU</name>
<dbReference type="PROSITE" id="PS00893">
    <property type="entry name" value="NUDIX_BOX"/>
    <property type="match status" value="1"/>
</dbReference>
<dbReference type="InterPro" id="IPR020084">
    <property type="entry name" value="NUDIX_hydrolase_CS"/>
</dbReference>
<dbReference type="RefSeq" id="WP_218592982.1">
    <property type="nucleotide sequence ID" value="NZ_JADQDE010000282.1"/>
</dbReference>
<dbReference type="Pfam" id="PF00293">
    <property type="entry name" value="NUDIX"/>
    <property type="match status" value="1"/>
</dbReference>
<dbReference type="PANTHER" id="PTHR43046">
    <property type="entry name" value="GDP-MANNOSE MANNOSYL HYDROLASE"/>
    <property type="match status" value="1"/>
</dbReference>
<accession>A0ABS6U488</accession>
<dbReference type="InterPro" id="IPR000086">
    <property type="entry name" value="NUDIX_hydrolase_dom"/>
</dbReference>
<comment type="caution">
    <text evidence="4">The sequence shown here is derived from an EMBL/GenBank/DDBJ whole genome shotgun (WGS) entry which is preliminary data.</text>
</comment>
<proteinExistence type="predicted"/>
<dbReference type="EMBL" id="JADQDF010000001">
    <property type="protein sequence ID" value="MBW0127006.1"/>
    <property type="molecule type" value="Genomic_DNA"/>
</dbReference>
<evidence type="ECO:0000313" key="4">
    <source>
        <dbReference type="EMBL" id="MBW0127006.1"/>
    </source>
</evidence>
<reference evidence="4 5" key="1">
    <citation type="submission" date="2020-11" db="EMBL/GenBank/DDBJ databases">
        <title>Pseudonocardia abyssalis sp. nov. and Pseudonocardia oceani sp. nov., description and phylogenomic analysis of two novel actinomycetes isolated from the deep Southern Ocean.</title>
        <authorList>
            <person name="Parra J."/>
        </authorList>
    </citation>
    <scope>NUCLEOTIDE SEQUENCE [LARGE SCALE GENOMIC DNA]</scope>
    <source>
        <strain evidence="5">KRD185</strain>
    </source>
</reference>
<dbReference type="PANTHER" id="PTHR43046:SF14">
    <property type="entry name" value="MUTT_NUDIX FAMILY PROTEIN"/>
    <property type="match status" value="1"/>
</dbReference>
<evidence type="ECO:0000256" key="2">
    <source>
        <dbReference type="ARBA" id="ARBA00022801"/>
    </source>
</evidence>
<evidence type="ECO:0000259" key="3">
    <source>
        <dbReference type="PROSITE" id="PS51462"/>
    </source>
</evidence>
<keyword evidence="2" id="KW-0378">Hydrolase</keyword>
<protein>
    <submittedName>
        <fullName evidence="4">NUDIX domain-containing protein</fullName>
    </submittedName>
</protein>
<gene>
    <name evidence="4" type="ORF">I4I82_04840</name>
</gene>
<evidence type="ECO:0000313" key="5">
    <source>
        <dbReference type="Proteomes" id="UP000694300"/>
    </source>
</evidence>
<comment type="cofactor">
    <cofactor evidence="1">
        <name>Mg(2+)</name>
        <dbReference type="ChEBI" id="CHEBI:18420"/>
    </cofactor>
</comment>
<sequence>MDTSGPSGEAAFRVPPGVDLNFCITCAAPLRARDDTEYVCDNGHPYWNEPRASTCVVLLDSDRVLVAERGVEPRKGSYIFPGGFLHFGEDPRDGARREIREETGLTCGELTLLDVHNLRYQENEASLSIVFLAQDWAGAPAADDDAAALVWQPLDVIDGDRFAWPFPGLTDRIRGITGAGAGVGHS</sequence>
<evidence type="ECO:0000256" key="1">
    <source>
        <dbReference type="ARBA" id="ARBA00001946"/>
    </source>
</evidence>
<keyword evidence="5" id="KW-1185">Reference proteome</keyword>
<organism evidence="4 5">
    <name type="scientific">Pseudonocardia oceani</name>
    <dbReference type="NCBI Taxonomy" id="2792013"/>
    <lineage>
        <taxon>Bacteria</taxon>
        <taxon>Bacillati</taxon>
        <taxon>Actinomycetota</taxon>
        <taxon>Actinomycetes</taxon>
        <taxon>Pseudonocardiales</taxon>
        <taxon>Pseudonocardiaceae</taxon>
        <taxon>Pseudonocardia</taxon>
    </lineage>
</organism>